<feature type="compositionally biased region" description="Basic and acidic residues" evidence="1">
    <location>
        <begin position="169"/>
        <end position="184"/>
    </location>
</feature>
<accession>A0A1X0NE63</accession>
<evidence type="ECO:0000313" key="3">
    <source>
        <dbReference type="Proteomes" id="UP000192257"/>
    </source>
</evidence>
<comment type="caution">
    <text evidence="2">The sequence shown here is derived from an EMBL/GenBank/DDBJ whole genome shotgun (WGS) entry which is preliminary data.</text>
</comment>
<dbReference type="Proteomes" id="UP000192257">
    <property type="component" value="Unassembled WGS sequence"/>
</dbReference>
<evidence type="ECO:0000256" key="1">
    <source>
        <dbReference type="SAM" id="MobiDB-lite"/>
    </source>
</evidence>
<feature type="compositionally biased region" description="Low complexity" evidence="1">
    <location>
        <begin position="214"/>
        <end position="227"/>
    </location>
</feature>
<feature type="compositionally biased region" description="Polar residues" evidence="1">
    <location>
        <begin position="156"/>
        <end position="166"/>
    </location>
</feature>
<dbReference type="GeneID" id="39991419"/>
<feature type="compositionally biased region" description="Polar residues" evidence="1">
    <location>
        <begin position="264"/>
        <end position="285"/>
    </location>
</feature>
<protein>
    <submittedName>
        <fullName evidence="2">Uncharacterized protein</fullName>
    </submittedName>
</protein>
<dbReference type="RefSeq" id="XP_028877061.1">
    <property type="nucleotide sequence ID" value="XM_029031639.1"/>
</dbReference>
<feature type="compositionally biased region" description="Basic and acidic residues" evidence="1">
    <location>
        <begin position="72"/>
        <end position="96"/>
    </location>
</feature>
<dbReference type="Gene3D" id="2.60.120.1540">
    <property type="match status" value="1"/>
</dbReference>
<feature type="non-terminal residue" evidence="2">
    <location>
        <position position="1"/>
    </location>
</feature>
<evidence type="ECO:0000313" key="2">
    <source>
        <dbReference type="EMBL" id="ORC81917.1"/>
    </source>
</evidence>
<feature type="region of interest" description="Disordered" evidence="1">
    <location>
        <begin position="114"/>
        <end position="315"/>
    </location>
</feature>
<feature type="compositionally biased region" description="Low complexity" evidence="1">
    <location>
        <begin position="56"/>
        <end position="65"/>
    </location>
</feature>
<feature type="compositionally biased region" description="Polar residues" evidence="1">
    <location>
        <begin position="200"/>
        <end position="213"/>
    </location>
</feature>
<feature type="region of interest" description="Disordered" evidence="1">
    <location>
        <begin position="39"/>
        <end position="99"/>
    </location>
</feature>
<keyword evidence="3" id="KW-1185">Reference proteome</keyword>
<name>A0A1X0NE63_9TRYP</name>
<dbReference type="EMBL" id="NBCO01000104">
    <property type="protein sequence ID" value="ORC81917.1"/>
    <property type="molecule type" value="Genomic_DNA"/>
</dbReference>
<dbReference type="AlphaFoldDB" id="A0A1X0NE63"/>
<gene>
    <name evidence="2" type="ORF">TM35_001041010</name>
</gene>
<organism evidence="2 3">
    <name type="scientific">Trypanosoma theileri</name>
    <dbReference type="NCBI Taxonomy" id="67003"/>
    <lineage>
        <taxon>Eukaryota</taxon>
        <taxon>Discoba</taxon>
        <taxon>Euglenozoa</taxon>
        <taxon>Kinetoplastea</taxon>
        <taxon>Metakinetoplastina</taxon>
        <taxon>Trypanosomatida</taxon>
        <taxon>Trypanosomatidae</taxon>
        <taxon>Trypanosoma</taxon>
    </lineage>
</organism>
<proteinExistence type="predicted"/>
<feature type="compositionally biased region" description="Polar residues" evidence="1">
    <location>
        <begin position="228"/>
        <end position="257"/>
    </location>
</feature>
<reference evidence="2 3" key="1">
    <citation type="submission" date="2017-03" db="EMBL/GenBank/DDBJ databases">
        <title>An alternative strategy for trypanosome survival in the mammalian bloodstream revealed through genome and transcriptome analysis of the ubiquitous bovine parasite Trypanosoma (Megatrypanum) theileri.</title>
        <authorList>
            <person name="Kelly S."/>
            <person name="Ivens A."/>
            <person name="Mott A."/>
            <person name="O'Neill E."/>
            <person name="Emms D."/>
            <person name="Macleod O."/>
            <person name="Voorheis P."/>
            <person name="Matthews J."/>
            <person name="Matthews K."/>
            <person name="Carrington M."/>
        </authorList>
    </citation>
    <scope>NUCLEOTIDE SEQUENCE [LARGE SCALE GENOMIC DNA]</scope>
    <source>
        <strain evidence="2">Edinburgh</strain>
    </source>
</reference>
<dbReference type="VEuPathDB" id="TriTrypDB:TM35_001041010"/>
<feature type="compositionally biased region" description="Low complexity" evidence="1">
    <location>
        <begin position="288"/>
        <end position="306"/>
    </location>
</feature>
<sequence>ALLLSCACVHVLAEEVPAADLSDQVPDTESETKICPNGTELFEPSEPGCSGGGHPSGPLLSSEPSTLIPSLQKERNEGGEDRIPVTEALGEDRGVNRQDNTQDNLHVADQIGKEQQQLAASSTTRPNSADSLTGQGPNHDREQTQDLTHQGGANDLSPTNEVQPSLHNGKAEEKSHENSEEEHNLQSTGGGNGIPKGPQISRTQVQEPSSAGTQDANENKNNADNQNVSSGSTTTNDAAPTQSSSTSTEAYVTPSPQETKDNNESGNKNAESGTTPEGNGSTNKPANEESTTNTTTTTSTLPPELTNNKKGDADSSSSIISSVWVRVPLLIVVTLACILV</sequence>
<feature type="compositionally biased region" description="Polar residues" evidence="1">
    <location>
        <begin position="114"/>
        <end position="136"/>
    </location>
</feature>